<dbReference type="RefSeq" id="XP_002567655.1">
    <property type="nucleotide sequence ID" value="XM_002567609.1"/>
</dbReference>
<dbReference type="InterPro" id="IPR000182">
    <property type="entry name" value="GNAT_dom"/>
</dbReference>
<evidence type="ECO:0000313" key="3">
    <source>
        <dbReference type="Proteomes" id="UP000000724"/>
    </source>
</evidence>
<dbReference type="GO" id="GO:0016747">
    <property type="term" value="F:acyltransferase activity, transferring groups other than amino-acyl groups"/>
    <property type="evidence" value="ECO:0007669"/>
    <property type="project" value="InterPro"/>
</dbReference>
<evidence type="ECO:0000313" key="2">
    <source>
        <dbReference type="EMBL" id="CAP95507.1"/>
    </source>
</evidence>
<accession>B6HIG7</accession>
<protein>
    <submittedName>
        <fullName evidence="2">Pc21g06100 protein</fullName>
    </submittedName>
</protein>
<name>B6HIG7_PENRW</name>
<keyword evidence="3" id="KW-1185">Reference proteome</keyword>
<dbReference type="InterPro" id="IPR016181">
    <property type="entry name" value="Acyl_CoA_acyltransferase"/>
</dbReference>
<dbReference type="Proteomes" id="UP000000724">
    <property type="component" value="Contig Pc00c21"/>
</dbReference>
<reference evidence="2 3" key="1">
    <citation type="journal article" date="2008" name="Nat. Biotechnol.">
        <title>Genome sequencing and analysis of the filamentous fungus Penicillium chrysogenum.</title>
        <authorList>
            <person name="van den Berg M.A."/>
            <person name="Albang R."/>
            <person name="Albermann K."/>
            <person name="Badger J.H."/>
            <person name="Daran J.-M."/>
            <person name="Driessen A.J.M."/>
            <person name="Garcia-Estrada C."/>
            <person name="Fedorova N.D."/>
            <person name="Harris D.M."/>
            <person name="Heijne W.H.M."/>
            <person name="Joardar V.S."/>
            <person name="Kiel J.A.K.W."/>
            <person name="Kovalchuk A."/>
            <person name="Martin J.F."/>
            <person name="Nierman W.C."/>
            <person name="Nijland J.G."/>
            <person name="Pronk J.T."/>
            <person name="Roubos J.A."/>
            <person name="van der Klei I.J."/>
            <person name="van Peij N.N.M.E."/>
            <person name="Veenhuis M."/>
            <person name="von Doehren H."/>
            <person name="Wagner C."/>
            <person name="Wortman J.R."/>
            <person name="Bovenberg R.A.L."/>
        </authorList>
    </citation>
    <scope>NUCLEOTIDE SEQUENCE [LARGE SCALE GENOMIC DNA]</scope>
    <source>
        <strain evidence="3">ATCC 28089 / DSM 1075 / NRRL 1951 / Wisconsin 54-1255</strain>
    </source>
</reference>
<dbReference type="AlphaFoldDB" id="B6HIG7"/>
<dbReference type="Gene3D" id="3.40.630.30">
    <property type="match status" value="1"/>
</dbReference>
<dbReference type="BioCyc" id="PCHR:PC21G06100-MONOMER"/>
<dbReference type="EMBL" id="AM920436">
    <property type="protein sequence ID" value="CAP95507.1"/>
    <property type="molecule type" value="Genomic_DNA"/>
</dbReference>
<evidence type="ECO:0000259" key="1">
    <source>
        <dbReference type="Pfam" id="PF13302"/>
    </source>
</evidence>
<dbReference type="HOGENOM" id="CLU_013985_3_2_1"/>
<dbReference type="VEuPathDB" id="FungiDB:PCH_Pc21g06100"/>
<dbReference type="SUPFAM" id="SSF55729">
    <property type="entry name" value="Acyl-CoA N-acyltransferases (Nat)"/>
    <property type="match status" value="1"/>
</dbReference>
<dbReference type="PANTHER" id="PTHR43415:SF3">
    <property type="entry name" value="GNAT-FAMILY ACETYLTRANSFERASE"/>
    <property type="match status" value="1"/>
</dbReference>
<organism evidence="2 3">
    <name type="scientific">Penicillium rubens (strain ATCC 28089 / DSM 1075 / NRRL 1951 / Wisconsin 54-1255)</name>
    <name type="common">Penicillium chrysogenum</name>
    <dbReference type="NCBI Taxonomy" id="500485"/>
    <lineage>
        <taxon>Eukaryota</taxon>
        <taxon>Fungi</taxon>
        <taxon>Dikarya</taxon>
        <taxon>Ascomycota</taxon>
        <taxon>Pezizomycotina</taxon>
        <taxon>Eurotiomycetes</taxon>
        <taxon>Eurotiomycetidae</taxon>
        <taxon>Eurotiales</taxon>
        <taxon>Aspergillaceae</taxon>
        <taxon>Penicillium</taxon>
        <taxon>Penicillium chrysogenum species complex</taxon>
    </lineage>
</organism>
<dbReference type="PANTHER" id="PTHR43415">
    <property type="entry name" value="SPERMIDINE N(1)-ACETYLTRANSFERASE"/>
    <property type="match status" value="1"/>
</dbReference>
<dbReference type="GeneID" id="8313596"/>
<feature type="domain" description="N-acetyltransferase" evidence="1">
    <location>
        <begin position="82"/>
        <end position="166"/>
    </location>
</feature>
<dbReference type="KEGG" id="pcs:N7525_007084"/>
<dbReference type="OMA" id="LHRVEMN"/>
<dbReference type="OrthoDB" id="64477at2759"/>
<sequence length="203" mass="23475">MATDSGNDYGEEGILDAFQTLNLKFISYDPAEHDLFFNSIQQFSSSIINFCASTPRPMDMKFTSSVAKHLQRNSKLFVMIYTKDMDGDIYERVGTLFLESSHRDMAHHRCSKLGISILMEYQGQEAEAVEWALNWAFNSAGLHRVEMNIPSWNMRLGKVCEEMGFQTEGTRKECLFKDGEWWDEVSMAILEKDWKEGHIKMEK</sequence>
<proteinExistence type="predicted"/>
<gene>
    <name evidence="2" type="ORF">Pc21g06100</name>
    <name evidence="2" type="ORF">PCH_Pc21g06100</name>
</gene>
<dbReference type="Pfam" id="PF13302">
    <property type="entry name" value="Acetyltransf_3"/>
    <property type="match status" value="1"/>
</dbReference>